<keyword evidence="2" id="KW-0238">DNA-binding</keyword>
<dbReference type="PANTHER" id="PTHR44846">
    <property type="entry name" value="MANNOSYL-D-GLYCERATE TRANSPORT/METABOLISM SYSTEM REPRESSOR MNGR-RELATED"/>
    <property type="match status" value="1"/>
</dbReference>
<dbReference type="InterPro" id="IPR050679">
    <property type="entry name" value="Bact_HTH_transcr_reg"/>
</dbReference>
<dbReference type="Pfam" id="PF07702">
    <property type="entry name" value="UTRA"/>
    <property type="match status" value="1"/>
</dbReference>
<feature type="domain" description="HTH gntR-type" evidence="4">
    <location>
        <begin position="16"/>
        <end position="84"/>
    </location>
</feature>
<protein>
    <submittedName>
        <fullName evidence="5">GntR family transcriptional regulator</fullName>
    </submittedName>
</protein>
<dbReference type="InterPro" id="IPR000524">
    <property type="entry name" value="Tscrpt_reg_HTH_GntR"/>
</dbReference>
<dbReference type="SUPFAM" id="SSF46785">
    <property type="entry name" value="Winged helix' DNA-binding domain"/>
    <property type="match status" value="1"/>
</dbReference>
<accession>A0ABY4ZZM8</accession>
<dbReference type="EMBL" id="CP096040">
    <property type="protein sequence ID" value="USQ97993.1"/>
    <property type="molecule type" value="Genomic_DNA"/>
</dbReference>
<gene>
    <name evidence="5" type="ORF">MZV50_10820</name>
</gene>
<dbReference type="SUPFAM" id="SSF64288">
    <property type="entry name" value="Chorismate lyase-like"/>
    <property type="match status" value="1"/>
</dbReference>
<sequence>MSLATQIGPLGVGDAAPLYKQLQRALREAIQGKILSPDDALPPERDMADEFNVSRITIRKALDGLVSEGLLTRRQGAGTFVAARVEKNFSKLTCFTEDMIARGRTPHSEWIARMEGAVTPEESLTLGLSPGAPVYRFHRVRYADGAPMAVEYTTIAAFALPSVEAVKSSLYEAMAATGHRPARALQRLRGVLISAQHASLLGVKAKDAGLLVERRGFLRDGRAVEVSQSYYRGDAYDFVAELNDPV</sequence>
<dbReference type="Gene3D" id="3.40.1410.10">
    <property type="entry name" value="Chorismate lyase-like"/>
    <property type="match status" value="1"/>
</dbReference>
<keyword evidence="1" id="KW-0805">Transcription regulation</keyword>
<keyword evidence="3" id="KW-0804">Transcription</keyword>
<dbReference type="InterPro" id="IPR036388">
    <property type="entry name" value="WH-like_DNA-bd_sf"/>
</dbReference>
<dbReference type="InterPro" id="IPR011663">
    <property type="entry name" value="UTRA"/>
</dbReference>
<dbReference type="CDD" id="cd07377">
    <property type="entry name" value="WHTH_GntR"/>
    <property type="match status" value="1"/>
</dbReference>
<dbReference type="PROSITE" id="PS50949">
    <property type="entry name" value="HTH_GNTR"/>
    <property type="match status" value="1"/>
</dbReference>
<dbReference type="Proteomes" id="UP001057520">
    <property type="component" value="Chromosome"/>
</dbReference>
<keyword evidence="6" id="KW-1185">Reference proteome</keyword>
<proteinExistence type="predicted"/>
<dbReference type="Pfam" id="PF00392">
    <property type="entry name" value="GntR"/>
    <property type="match status" value="1"/>
</dbReference>
<dbReference type="SMART" id="SM00866">
    <property type="entry name" value="UTRA"/>
    <property type="match status" value="1"/>
</dbReference>
<organism evidence="5 6">
    <name type="scientific">Caulobacter segnis</name>
    <dbReference type="NCBI Taxonomy" id="88688"/>
    <lineage>
        <taxon>Bacteria</taxon>
        <taxon>Pseudomonadati</taxon>
        <taxon>Pseudomonadota</taxon>
        <taxon>Alphaproteobacteria</taxon>
        <taxon>Caulobacterales</taxon>
        <taxon>Caulobacteraceae</taxon>
        <taxon>Caulobacter</taxon>
    </lineage>
</organism>
<dbReference type="PANTHER" id="PTHR44846:SF1">
    <property type="entry name" value="MANNOSYL-D-GLYCERATE TRANSPORT_METABOLISM SYSTEM REPRESSOR MNGR-RELATED"/>
    <property type="match status" value="1"/>
</dbReference>
<evidence type="ECO:0000313" key="6">
    <source>
        <dbReference type="Proteomes" id="UP001057520"/>
    </source>
</evidence>
<dbReference type="SMART" id="SM00345">
    <property type="entry name" value="HTH_GNTR"/>
    <property type="match status" value="1"/>
</dbReference>
<reference evidence="5 6" key="1">
    <citation type="submission" date="2022-04" db="EMBL/GenBank/DDBJ databases">
        <title>Genome sequence of soybean root-associated Caulobacter segnis RL271.</title>
        <authorList>
            <person name="Longley R."/>
            <person name="Bonito G."/>
            <person name="Trigodet F."/>
            <person name="Crosson S."/>
            <person name="Fiebig A."/>
        </authorList>
    </citation>
    <scope>NUCLEOTIDE SEQUENCE [LARGE SCALE GENOMIC DNA]</scope>
    <source>
        <strain evidence="5 6">RL271</strain>
    </source>
</reference>
<dbReference type="InterPro" id="IPR036390">
    <property type="entry name" value="WH_DNA-bd_sf"/>
</dbReference>
<dbReference type="InterPro" id="IPR028978">
    <property type="entry name" value="Chorismate_lyase_/UTRA_dom_sf"/>
</dbReference>
<evidence type="ECO:0000256" key="1">
    <source>
        <dbReference type="ARBA" id="ARBA00023015"/>
    </source>
</evidence>
<dbReference type="Gene3D" id="1.10.10.10">
    <property type="entry name" value="Winged helix-like DNA-binding domain superfamily/Winged helix DNA-binding domain"/>
    <property type="match status" value="1"/>
</dbReference>
<evidence type="ECO:0000256" key="3">
    <source>
        <dbReference type="ARBA" id="ARBA00023163"/>
    </source>
</evidence>
<evidence type="ECO:0000256" key="2">
    <source>
        <dbReference type="ARBA" id="ARBA00023125"/>
    </source>
</evidence>
<evidence type="ECO:0000313" key="5">
    <source>
        <dbReference type="EMBL" id="USQ97993.1"/>
    </source>
</evidence>
<dbReference type="PRINTS" id="PR00035">
    <property type="entry name" value="HTHGNTR"/>
</dbReference>
<name>A0ABY4ZZM8_9CAUL</name>
<evidence type="ECO:0000259" key="4">
    <source>
        <dbReference type="PROSITE" id="PS50949"/>
    </source>
</evidence>